<comment type="subunit">
    <text evidence="9">Homohexamer.</text>
</comment>
<dbReference type="SUPFAM" id="SSF53271">
    <property type="entry name" value="PRTase-like"/>
    <property type="match status" value="1"/>
</dbReference>
<reference evidence="12" key="1">
    <citation type="journal article" date="2019" name="Int. J. Syst. Evol. Microbiol.">
        <title>The Global Catalogue of Microorganisms (GCM) 10K type strain sequencing project: providing services to taxonomists for standard genome sequencing and annotation.</title>
        <authorList>
            <consortium name="The Broad Institute Genomics Platform"/>
            <consortium name="The Broad Institute Genome Sequencing Center for Infectious Disease"/>
            <person name="Wu L."/>
            <person name="Ma J."/>
        </authorList>
    </citation>
    <scope>NUCLEOTIDE SEQUENCE [LARGE SCALE GENOMIC DNA]</scope>
    <source>
        <strain evidence="12">KCTC 42984</strain>
    </source>
</reference>
<dbReference type="Proteomes" id="UP001595604">
    <property type="component" value="Unassembled WGS sequence"/>
</dbReference>
<dbReference type="NCBIfam" id="TIGR01251">
    <property type="entry name" value="ribP_PPkin"/>
    <property type="match status" value="1"/>
</dbReference>
<comment type="caution">
    <text evidence="11">The sequence shown here is derived from an EMBL/GenBank/DDBJ whole genome shotgun (WGS) entry which is preliminary data.</text>
</comment>
<keyword evidence="9" id="KW-0963">Cytoplasm</keyword>
<evidence type="ECO:0000256" key="1">
    <source>
        <dbReference type="ARBA" id="ARBA00022679"/>
    </source>
</evidence>
<proteinExistence type="inferred from homology"/>
<comment type="catalytic activity">
    <reaction evidence="8 9">
        <text>D-ribose 5-phosphate + ATP = 5-phospho-alpha-D-ribose 1-diphosphate + AMP + H(+)</text>
        <dbReference type="Rhea" id="RHEA:15609"/>
        <dbReference type="ChEBI" id="CHEBI:15378"/>
        <dbReference type="ChEBI" id="CHEBI:30616"/>
        <dbReference type="ChEBI" id="CHEBI:58017"/>
        <dbReference type="ChEBI" id="CHEBI:78346"/>
        <dbReference type="ChEBI" id="CHEBI:456215"/>
        <dbReference type="EC" id="2.7.6.1"/>
    </reaction>
</comment>
<dbReference type="InterPro" id="IPR029057">
    <property type="entry name" value="PRTase-like"/>
</dbReference>
<dbReference type="EMBL" id="JBHRTQ010000010">
    <property type="protein sequence ID" value="MFC3174895.1"/>
    <property type="molecule type" value="Genomic_DNA"/>
</dbReference>
<dbReference type="InterPro" id="IPR037515">
    <property type="entry name" value="Rib-P_diPkinase_bac"/>
</dbReference>
<dbReference type="SMART" id="SM01400">
    <property type="entry name" value="Pribosyltran_N"/>
    <property type="match status" value="1"/>
</dbReference>
<dbReference type="GO" id="GO:0004749">
    <property type="term" value="F:ribose phosphate diphosphokinase activity"/>
    <property type="evidence" value="ECO:0007669"/>
    <property type="project" value="UniProtKB-EC"/>
</dbReference>
<comment type="function">
    <text evidence="9">Involved in the biosynthesis of the central metabolite phospho-alpha-D-ribosyl-1-pyrophosphate (PRPP) via the transfer of pyrophosphoryl group from ATP to 1-hydroxyl of ribose-5-phosphate (Rib-5-P).</text>
</comment>
<evidence type="ECO:0000313" key="11">
    <source>
        <dbReference type="EMBL" id="MFC3174895.1"/>
    </source>
</evidence>
<dbReference type="EC" id="2.7.6.1" evidence="9"/>
<organism evidence="11 12">
    <name type="scientific">Novosphingobium bradum</name>
    <dbReference type="NCBI Taxonomy" id="1737444"/>
    <lineage>
        <taxon>Bacteria</taxon>
        <taxon>Pseudomonadati</taxon>
        <taxon>Pseudomonadota</taxon>
        <taxon>Alphaproteobacteria</taxon>
        <taxon>Sphingomonadales</taxon>
        <taxon>Sphingomonadaceae</taxon>
        <taxon>Novosphingobium</taxon>
    </lineage>
</organism>
<keyword evidence="12" id="KW-1185">Reference proteome</keyword>
<dbReference type="InterPro" id="IPR029099">
    <property type="entry name" value="Pribosyltran_N"/>
</dbReference>
<protein>
    <recommendedName>
        <fullName evidence="9">Ribose-phosphate pyrophosphokinase</fullName>
        <shortName evidence="9">RPPK</shortName>
        <ecNumber evidence="9">2.7.6.1</ecNumber>
    </recommendedName>
    <alternativeName>
        <fullName evidence="9">5-phospho-D-ribosyl alpha-1-diphosphate synthase</fullName>
    </alternativeName>
    <alternativeName>
        <fullName evidence="9">Phosphoribosyl diphosphate synthase</fullName>
    </alternativeName>
    <alternativeName>
        <fullName evidence="9">Phosphoribosyl pyrophosphate synthase</fullName>
        <shortName evidence="9">P-Rib-PP synthase</shortName>
        <shortName evidence="9">PRPP synthase</shortName>
        <shortName evidence="9">PRPPase</shortName>
    </alternativeName>
</protein>
<evidence type="ECO:0000259" key="10">
    <source>
        <dbReference type="Pfam" id="PF13793"/>
    </source>
</evidence>
<dbReference type="InterPro" id="IPR005946">
    <property type="entry name" value="Rib-P_diPkinase"/>
</dbReference>
<comment type="subcellular location">
    <subcellularLocation>
        <location evidence="9">Cytoplasm</location>
    </subcellularLocation>
</comment>
<feature type="domain" description="Ribose-phosphate pyrophosphokinase N-terminal" evidence="10">
    <location>
        <begin position="1"/>
        <end position="117"/>
    </location>
</feature>
<dbReference type="Gene3D" id="3.40.50.2020">
    <property type="match status" value="2"/>
</dbReference>
<comment type="similarity">
    <text evidence="9">Belongs to the ribose-phosphate pyrophosphokinase family. Class I subfamily.</text>
</comment>
<evidence type="ECO:0000256" key="7">
    <source>
        <dbReference type="ARBA" id="ARBA00022842"/>
    </source>
</evidence>
<feature type="binding site" evidence="9">
    <location>
        <begin position="34"/>
        <end position="36"/>
    </location>
    <ligand>
        <name>ATP</name>
        <dbReference type="ChEBI" id="CHEBI:30616"/>
    </ligand>
</feature>
<evidence type="ECO:0000256" key="6">
    <source>
        <dbReference type="ARBA" id="ARBA00022840"/>
    </source>
</evidence>
<keyword evidence="1 9" id="KW-0808">Transferase</keyword>
<dbReference type="InterPro" id="IPR000842">
    <property type="entry name" value="PRib_PP_synth_CS"/>
</dbReference>
<feature type="binding site" evidence="9">
    <location>
        <begin position="221"/>
        <end position="225"/>
    </location>
    <ligand>
        <name>D-ribose 5-phosphate</name>
        <dbReference type="ChEBI" id="CHEBI:78346"/>
    </ligand>
</feature>
<dbReference type="PANTHER" id="PTHR10210:SF41">
    <property type="entry name" value="RIBOSE-PHOSPHATE PYROPHOSPHOKINASE 1, CHLOROPLASTIC"/>
    <property type="match status" value="1"/>
</dbReference>
<dbReference type="Pfam" id="PF13793">
    <property type="entry name" value="Pribosyltran_N"/>
    <property type="match status" value="1"/>
</dbReference>
<dbReference type="PROSITE" id="PS00114">
    <property type="entry name" value="PRPP_SYNTHASE"/>
    <property type="match status" value="1"/>
</dbReference>
<keyword evidence="3 9" id="KW-0545">Nucleotide biosynthesis</keyword>
<feature type="binding site" evidence="9">
    <location>
        <position position="193"/>
    </location>
    <ligand>
        <name>D-ribose 5-phosphate</name>
        <dbReference type="ChEBI" id="CHEBI:78346"/>
    </ligand>
</feature>
<dbReference type="Pfam" id="PF14572">
    <property type="entry name" value="Pribosyl_synth"/>
    <property type="match status" value="1"/>
</dbReference>
<evidence type="ECO:0000313" key="12">
    <source>
        <dbReference type="Proteomes" id="UP001595604"/>
    </source>
</evidence>
<feature type="active site" evidence="9">
    <location>
        <position position="191"/>
    </location>
</feature>
<keyword evidence="6 9" id="KW-0067">ATP-binding</keyword>
<feature type="binding site" evidence="9">
    <location>
        <position position="167"/>
    </location>
    <ligand>
        <name>Mg(2+)</name>
        <dbReference type="ChEBI" id="CHEBI:18420"/>
    </ligand>
</feature>
<dbReference type="PANTHER" id="PTHR10210">
    <property type="entry name" value="RIBOSE-PHOSPHATE DIPHOSPHOKINASE FAMILY MEMBER"/>
    <property type="match status" value="1"/>
</dbReference>
<comment type="pathway">
    <text evidence="9">Metabolic intermediate biosynthesis; 5-phospho-alpha-D-ribose 1-diphosphate biosynthesis; 5-phospho-alpha-D-ribose 1-diphosphate from D-ribose 5-phosphate (route I): step 1/1.</text>
</comment>
<evidence type="ECO:0000256" key="2">
    <source>
        <dbReference type="ARBA" id="ARBA00022723"/>
    </source>
</evidence>
<dbReference type="HAMAP" id="MF_00583_B">
    <property type="entry name" value="RibP_PPkinase_B"/>
    <property type="match status" value="1"/>
</dbReference>
<keyword evidence="5 9" id="KW-0418">Kinase</keyword>
<dbReference type="NCBIfam" id="NF002320">
    <property type="entry name" value="PRK01259.1"/>
    <property type="match status" value="1"/>
</dbReference>
<dbReference type="InterPro" id="IPR000836">
    <property type="entry name" value="PRTase_dom"/>
</dbReference>
<accession>A0ABV7ITJ1</accession>
<dbReference type="CDD" id="cd06223">
    <property type="entry name" value="PRTases_typeI"/>
    <property type="match status" value="1"/>
</dbReference>
<keyword evidence="2 9" id="KW-0479">Metal-binding</keyword>
<evidence type="ECO:0000256" key="3">
    <source>
        <dbReference type="ARBA" id="ARBA00022727"/>
    </source>
</evidence>
<sequence length="311" mass="33128">MKIMAGNSNLPLARAVAAYLELPLTDASVRRFADEEVFVEIHENVRGEDVFVVQSTSFPTNDNLMELLICIDALRRASAKRITAVVPYFGYARQDRKPGPRTPISAKLVANLMTTAGADRVLAVDLHAGQIQGFFDIPTDNLYAAPVMAADIQARYGGQPLMVVSPDVGGVVRARALAKRLDNAPLAIVDKRRDKPGQSEVMNIIGEVKGRACIMIDDIIDSGGTLCNAAQALMDAGAASVTAYITHGVLSGAAVARVDASALKELVITDTIQPTEATLGSTRIRVIAIAPLIGEAMRRIADESSVSSLFD</sequence>
<name>A0ABV7ITJ1_9SPHN</name>
<gene>
    <name evidence="9" type="primary">prs</name>
    <name evidence="11" type="ORF">ACFOD9_11605</name>
</gene>
<evidence type="ECO:0000256" key="5">
    <source>
        <dbReference type="ARBA" id="ARBA00022777"/>
    </source>
</evidence>
<feature type="binding site" evidence="9">
    <location>
        <position position="217"/>
    </location>
    <ligand>
        <name>D-ribose 5-phosphate</name>
        <dbReference type="ChEBI" id="CHEBI:78346"/>
    </ligand>
</feature>
<comment type="cofactor">
    <cofactor evidence="9">
        <name>Mg(2+)</name>
        <dbReference type="ChEBI" id="CHEBI:18420"/>
    </cofactor>
    <text evidence="9">Binds 2 Mg(2+) ions per subunit.</text>
</comment>
<feature type="binding site" evidence="9">
    <location>
        <begin position="93"/>
        <end position="94"/>
    </location>
    <ligand>
        <name>ATP</name>
        <dbReference type="ChEBI" id="CHEBI:30616"/>
    </ligand>
</feature>
<feature type="binding site" evidence="9">
    <location>
        <position position="127"/>
    </location>
    <ligand>
        <name>Mg(2+)</name>
        <dbReference type="ChEBI" id="CHEBI:18420"/>
    </ligand>
</feature>
<dbReference type="RefSeq" id="WP_379510275.1">
    <property type="nucleotide sequence ID" value="NZ_JBHRTQ010000010.1"/>
</dbReference>
<evidence type="ECO:0000256" key="8">
    <source>
        <dbReference type="ARBA" id="ARBA00049535"/>
    </source>
</evidence>
<evidence type="ECO:0000256" key="9">
    <source>
        <dbReference type="HAMAP-Rule" id="MF_00583"/>
    </source>
</evidence>
<evidence type="ECO:0000256" key="4">
    <source>
        <dbReference type="ARBA" id="ARBA00022741"/>
    </source>
</evidence>
<keyword evidence="7 9" id="KW-0460">Magnesium</keyword>
<keyword evidence="4 9" id="KW-0547">Nucleotide-binding</keyword>